<evidence type="ECO:0000313" key="2">
    <source>
        <dbReference type="EMBL" id="SFO58025.1"/>
    </source>
</evidence>
<gene>
    <name evidence="2" type="ORF">SAMN05421854_102383</name>
</gene>
<evidence type="ECO:0000256" key="1">
    <source>
        <dbReference type="ARBA" id="ARBA00006479"/>
    </source>
</evidence>
<dbReference type="Pfam" id="PF00480">
    <property type="entry name" value="ROK"/>
    <property type="match status" value="1"/>
</dbReference>
<sequence>MTGLRAGVDIGGTKTLVVVCDEEGRELGSASAPSQSHRGGAAILDRAAELVSSLVPDHAALAGVGVGAAGVVDPVTGTVLVTGDSFTGWAGTPVNAELSARLGGVPVRTVNDVDGFLLGELLPGERNVLGVAVGTGVGGALFVDGRLLYGGATGAGEIGHVGRYGEERCSCGQIGHLEAYAAGRALARRYAEATGRTRTAEAVAEEALAGDRAAQAVFTDAGRFLGQAVAHAAGLLGLATCVLGGSVVRSWALLEKPVREALAERPLLSGEPVSIRLSRHGAKSVALGAASLTAGIQRSPDVSNP</sequence>
<dbReference type="STRING" id="112413.SAMN05421854_102383"/>
<dbReference type="SUPFAM" id="SSF53067">
    <property type="entry name" value="Actin-like ATPase domain"/>
    <property type="match status" value="1"/>
</dbReference>
<proteinExistence type="inferred from homology"/>
<organism evidence="2 3">
    <name type="scientific">Amycolatopsis rubida</name>
    <dbReference type="NCBI Taxonomy" id="112413"/>
    <lineage>
        <taxon>Bacteria</taxon>
        <taxon>Bacillati</taxon>
        <taxon>Actinomycetota</taxon>
        <taxon>Actinomycetes</taxon>
        <taxon>Pseudonocardiales</taxon>
        <taxon>Pseudonocardiaceae</taxon>
        <taxon>Amycolatopsis</taxon>
    </lineage>
</organism>
<accession>A0A1I5IBP6</accession>
<dbReference type="PROSITE" id="PS01125">
    <property type="entry name" value="ROK"/>
    <property type="match status" value="1"/>
</dbReference>
<dbReference type="EMBL" id="FOWC01000002">
    <property type="protein sequence ID" value="SFO58025.1"/>
    <property type="molecule type" value="Genomic_DNA"/>
</dbReference>
<dbReference type="RefSeq" id="WP_093572989.1">
    <property type="nucleotide sequence ID" value="NZ_FOWC01000002.1"/>
</dbReference>
<evidence type="ECO:0000313" key="3">
    <source>
        <dbReference type="Proteomes" id="UP000199137"/>
    </source>
</evidence>
<dbReference type="InterPro" id="IPR000600">
    <property type="entry name" value="ROK"/>
</dbReference>
<dbReference type="PANTHER" id="PTHR18964:SF169">
    <property type="entry name" value="N-ACETYLMANNOSAMINE KINASE"/>
    <property type="match status" value="1"/>
</dbReference>
<dbReference type="OrthoDB" id="9810372at2"/>
<dbReference type="GO" id="GO:0016301">
    <property type="term" value="F:kinase activity"/>
    <property type="evidence" value="ECO:0007669"/>
    <property type="project" value="UniProtKB-KW"/>
</dbReference>
<dbReference type="Gene3D" id="3.30.420.40">
    <property type="match status" value="2"/>
</dbReference>
<dbReference type="InterPro" id="IPR049874">
    <property type="entry name" value="ROK_cs"/>
</dbReference>
<dbReference type="Proteomes" id="UP000199137">
    <property type="component" value="Unassembled WGS sequence"/>
</dbReference>
<dbReference type="AlphaFoldDB" id="A0A1I5IBP6"/>
<comment type="similarity">
    <text evidence="1">Belongs to the ROK (NagC/XylR) family.</text>
</comment>
<dbReference type="InterPro" id="IPR043129">
    <property type="entry name" value="ATPase_NBD"/>
</dbReference>
<keyword evidence="2" id="KW-0418">Kinase</keyword>
<name>A0A1I5IBP6_9PSEU</name>
<dbReference type="PANTHER" id="PTHR18964">
    <property type="entry name" value="ROK (REPRESSOR, ORF, KINASE) FAMILY"/>
    <property type="match status" value="1"/>
</dbReference>
<reference evidence="3" key="1">
    <citation type="submission" date="2016-10" db="EMBL/GenBank/DDBJ databases">
        <authorList>
            <person name="Varghese N."/>
            <person name="Submissions S."/>
        </authorList>
    </citation>
    <scope>NUCLEOTIDE SEQUENCE [LARGE SCALE GENOMIC DNA]</scope>
    <source>
        <strain evidence="3">DSM 44637</strain>
    </source>
</reference>
<protein>
    <submittedName>
        <fullName evidence="2">Glucokinase</fullName>
    </submittedName>
</protein>
<keyword evidence="2" id="KW-0808">Transferase</keyword>